<keyword evidence="3" id="KW-1185">Reference proteome</keyword>
<feature type="domain" description="Metallo-beta-lactamase" evidence="1">
    <location>
        <begin position="34"/>
        <end position="225"/>
    </location>
</feature>
<evidence type="ECO:0000313" key="3">
    <source>
        <dbReference type="Proteomes" id="UP000826188"/>
    </source>
</evidence>
<sequence>MQITFLGTGTSQGVPVIGCHCPVCRSVDYRDKRLRVAVHVQVAGKSIVIDSGPDFRQQMLRERIEQLDALVFTHEHKDHTAGLDDIRSYNFLQQRDMPLYAEPRVLNQLRQEFAYIFAENKYPGVPRVKTIPITSDTEVFLVEGVPFQPIRALHYRLPVLGYRIGDFTYITDANYLTEEALAQVRGSRVIVLNALRHEKHISHFSLPEALELLEDLAPEQAYLTHISHQLGLHHEVEATLPDFVRLAYDGLQIILD</sequence>
<comment type="caution">
    <text evidence="2">The sequence shown here is derived from an EMBL/GenBank/DDBJ whole genome shotgun (WGS) entry which is preliminary data.</text>
</comment>
<dbReference type="EMBL" id="JAHWGL010000010">
    <property type="protein sequence ID" value="MBW3127784.1"/>
    <property type="molecule type" value="Genomic_DNA"/>
</dbReference>
<organism evidence="2 3">
    <name type="scientific">Hymenobacter profundi</name>
    <dbReference type="NCBI Taxonomy" id="1982110"/>
    <lineage>
        <taxon>Bacteria</taxon>
        <taxon>Pseudomonadati</taxon>
        <taxon>Bacteroidota</taxon>
        <taxon>Cytophagia</taxon>
        <taxon>Cytophagales</taxon>
        <taxon>Hymenobacteraceae</taxon>
        <taxon>Hymenobacter</taxon>
    </lineage>
</organism>
<proteinExistence type="predicted"/>
<evidence type="ECO:0000259" key="1">
    <source>
        <dbReference type="SMART" id="SM00849"/>
    </source>
</evidence>
<accession>A0ABS6WYH1</accession>
<dbReference type="Pfam" id="PF12706">
    <property type="entry name" value="Lactamase_B_2"/>
    <property type="match status" value="1"/>
</dbReference>
<dbReference type="SMART" id="SM00849">
    <property type="entry name" value="Lactamase_B"/>
    <property type="match status" value="1"/>
</dbReference>
<gene>
    <name evidence="2" type="ORF">KYK14_04450</name>
</gene>
<dbReference type="Proteomes" id="UP000826188">
    <property type="component" value="Unassembled WGS sequence"/>
</dbReference>
<reference evidence="2 3" key="1">
    <citation type="submission" date="2021-07" db="EMBL/GenBank/DDBJ databases">
        <title>Hymenobacter profundi sp. nov., isolated from deep-sea water.</title>
        <authorList>
            <person name="Kim M.K."/>
        </authorList>
    </citation>
    <scope>NUCLEOTIDE SEQUENCE [LARGE SCALE GENOMIC DNA]</scope>
    <source>
        <strain evidence="2 3">M2</strain>
    </source>
</reference>
<evidence type="ECO:0000313" key="2">
    <source>
        <dbReference type="EMBL" id="MBW3127784.1"/>
    </source>
</evidence>
<name>A0ABS6WYH1_9BACT</name>
<dbReference type="PANTHER" id="PTHR42663">
    <property type="entry name" value="HYDROLASE C777.06C-RELATED-RELATED"/>
    <property type="match status" value="1"/>
</dbReference>
<dbReference type="PANTHER" id="PTHR42663:SF6">
    <property type="entry name" value="HYDROLASE C777.06C-RELATED"/>
    <property type="match status" value="1"/>
</dbReference>
<dbReference type="RefSeq" id="WP_219157272.1">
    <property type="nucleotide sequence ID" value="NZ_JAHWGL010000010.1"/>
</dbReference>
<dbReference type="InterPro" id="IPR001279">
    <property type="entry name" value="Metallo-B-lactamas"/>
</dbReference>
<protein>
    <submittedName>
        <fullName evidence="2">MBL fold metallo-hydrolase</fullName>
    </submittedName>
</protein>
<dbReference type="CDD" id="cd16279">
    <property type="entry name" value="metallo-hydrolase-like_MBL-fold"/>
    <property type="match status" value="1"/>
</dbReference>